<dbReference type="Pfam" id="PF03781">
    <property type="entry name" value="FGE-sulfatase"/>
    <property type="match status" value="1"/>
</dbReference>
<dbReference type="EMBL" id="UOFO01000087">
    <property type="protein sequence ID" value="VAW86107.1"/>
    <property type="molecule type" value="Genomic_DNA"/>
</dbReference>
<protein>
    <recommendedName>
        <fullName evidence="1">Sulfatase-modifying factor enzyme-like domain-containing protein</fullName>
    </recommendedName>
</protein>
<dbReference type="GO" id="GO:0120147">
    <property type="term" value="F:formylglycine-generating oxidase activity"/>
    <property type="evidence" value="ECO:0007669"/>
    <property type="project" value="TreeGrafter"/>
</dbReference>
<organism evidence="2">
    <name type="scientific">hydrothermal vent metagenome</name>
    <dbReference type="NCBI Taxonomy" id="652676"/>
    <lineage>
        <taxon>unclassified sequences</taxon>
        <taxon>metagenomes</taxon>
        <taxon>ecological metagenomes</taxon>
    </lineage>
</organism>
<proteinExistence type="predicted"/>
<gene>
    <name evidence="2" type="ORF">MNBD_GAMMA16-2208</name>
</gene>
<dbReference type="PANTHER" id="PTHR23150">
    <property type="entry name" value="SULFATASE MODIFYING FACTOR 1, 2"/>
    <property type="match status" value="1"/>
</dbReference>
<dbReference type="InterPro" id="IPR042095">
    <property type="entry name" value="SUMF_sf"/>
</dbReference>
<reference evidence="2" key="1">
    <citation type="submission" date="2018-06" db="EMBL/GenBank/DDBJ databases">
        <authorList>
            <person name="Zhirakovskaya E."/>
        </authorList>
    </citation>
    <scope>NUCLEOTIDE SEQUENCE</scope>
</reference>
<dbReference type="Gene3D" id="3.90.1580.10">
    <property type="entry name" value="paralog of FGE (formylglycine-generating enzyme)"/>
    <property type="match status" value="1"/>
</dbReference>
<dbReference type="InterPro" id="IPR051043">
    <property type="entry name" value="Sulfatase_Mod_Factor_Kinase"/>
</dbReference>
<evidence type="ECO:0000313" key="2">
    <source>
        <dbReference type="EMBL" id="VAW86107.1"/>
    </source>
</evidence>
<dbReference type="AlphaFoldDB" id="A0A3B0ZFC5"/>
<dbReference type="SUPFAM" id="SSF56436">
    <property type="entry name" value="C-type lectin-like"/>
    <property type="match status" value="1"/>
</dbReference>
<dbReference type="PANTHER" id="PTHR23150:SF19">
    <property type="entry name" value="FORMYLGLYCINE-GENERATING ENZYME"/>
    <property type="match status" value="1"/>
</dbReference>
<dbReference type="InterPro" id="IPR016187">
    <property type="entry name" value="CTDL_fold"/>
</dbReference>
<evidence type="ECO:0000259" key="1">
    <source>
        <dbReference type="Pfam" id="PF03781"/>
    </source>
</evidence>
<sequence>MGFYPLLLLRRVRLTNFLAATLMFLTYAFTPTANAEEYSNFLGMEFVSIPSGSFKMGAASKTFDVRLDELPQRTVDVQAFQIMSTEVTLTQFKRYLIKSSRVNILTDPFMKANSYDNNAPVVFISLTDVTYFLYWLNENKPDSDSGEYMLPTEAEWEYACRAGGNESYCGSEKASTVAWYLSKTLAYQQPVAQKKGNAFGLYDMSGNVREWVKDCYHINYETAPSSGREWTRDCVSRKRVVRGGSWNEAAAASRATDRLAASVNSRTPIIGFRVVRKVP</sequence>
<dbReference type="InterPro" id="IPR005532">
    <property type="entry name" value="SUMF_dom"/>
</dbReference>
<name>A0A3B0ZFC5_9ZZZZ</name>
<accession>A0A3B0ZFC5</accession>
<feature type="domain" description="Sulfatase-modifying factor enzyme-like" evidence="1">
    <location>
        <begin position="45"/>
        <end position="276"/>
    </location>
</feature>